<keyword evidence="2" id="KW-0732">Signal</keyword>
<evidence type="ECO:0000256" key="2">
    <source>
        <dbReference type="SAM" id="SignalP"/>
    </source>
</evidence>
<protein>
    <submittedName>
        <fullName evidence="3">Uncharacterized protein</fullName>
    </submittedName>
</protein>
<organism evidence="3 4">
    <name type="scientific">Galactobacter valiniphilus</name>
    <dbReference type="NCBI Taxonomy" id="2676122"/>
    <lineage>
        <taxon>Bacteria</taxon>
        <taxon>Bacillati</taxon>
        <taxon>Actinomycetota</taxon>
        <taxon>Actinomycetes</taxon>
        <taxon>Micrococcales</taxon>
        <taxon>Micrococcaceae</taxon>
        <taxon>Galactobacter</taxon>
    </lineage>
</organism>
<dbReference type="Proteomes" id="UP000265419">
    <property type="component" value="Unassembled WGS sequence"/>
</dbReference>
<dbReference type="EMBL" id="QQXK01000034">
    <property type="protein sequence ID" value="RII41174.1"/>
    <property type="molecule type" value="Genomic_DNA"/>
</dbReference>
<evidence type="ECO:0000256" key="1">
    <source>
        <dbReference type="SAM" id="MobiDB-lite"/>
    </source>
</evidence>
<evidence type="ECO:0000313" key="4">
    <source>
        <dbReference type="Proteomes" id="UP000265419"/>
    </source>
</evidence>
<reference evidence="3 4" key="1">
    <citation type="submission" date="2018-07" db="EMBL/GenBank/DDBJ databases">
        <title>Arthrobacter sp. nov., isolated from raw cow's milk with high bacterial count.</title>
        <authorList>
            <person name="Hahne J."/>
            <person name="Isele D."/>
            <person name="Lipski A."/>
        </authorList>
    </citation>
    <scope>NUCLEOTIDE SEQUENCE [LARGE SCALE GENOMIC DNA]</scope>
    <source>
        <strain evidence="3 4">JZ R-35</strain>
    </source>
</reference>
<feature type="chain" id="PRO_5038751612" evidence="2">
    <location>
        <begin position="22"/>
        <end position="487"/>
    </location>
</feature>
<accession>A0A399J795</accession>
<keyword evidence="4" id="KW-1185">Reference proteome</keyword>
<feature type="signal peptide" evidence="2">
    <location>
        <begin position="1"/>
        <end position="21"/>
    </location>
</feature>
<feature type="region of interest" description="Disordered" evidence="1">
    <location>
        <begin position="394"/>
        <end position="462"/>
    </location>
</feature>
<name>A0A399J795_9MICC</name>
<evidence type="ECO:0000313" key="3">
    <source>
        <dbReference type="EMBL" id="RII41174.1"/>
    </source>
</evidence>
<dbReference type="RefSeq" id="WP_119425730.1">
    <property type="nucleotide sequence ID" value="NZ_QQXK01000034.1"/>
</dbReference>
<comment type="caution">
    <text evidence="3">The sequence shown here is derived from an EMBL/GenBank/DDBJ whole genome shotgun (WGS) entry which is preliminary data.</text>
</comment>
<dbReference type="AlphaFoldDB" id="A0A399J795"/>
<proteinExistence type="predicted"/>
<sequence>MRLLLHAASPSGLLTLLAATAAGVLPASSDRVIVFDSRTAAGRGVGEAIAAGLRLPASDTCLDLGPRADAAAVVRSLAPSVVVLDAAAAASAERLATTAGKARLVLLDDGGRAPSPTPSQLSRRTLERITDLVFAELIPGLRPVLLRERGDTLRRHPVPLPALREAAAAWAGAVAAPRRIQEWRSAGERTALVLGTELPELGPLAEAEAQRLAGRLVDAALDTGLRALAFLPGPGTGRADALRLAEAAAEDGLACAVLPTDLPAAVAHLLVAPALTLSVDEPWLLALRAHGGERVQSVATGRLLPRLASLCDARRPRLALTDAVLRRGVPLPEEQEDGAGDTLQQLLDAVAFAVAPERLSALRPSATRTLLHSPALRSAYVPTRLAKSLHLDEADAAATPSPRTPPGSGPQGTPRAGSPTSQATPPAGRRGGPSRRGTRGAAQDDAAPRSIPLPAHSTPRGVVGAASGLAVGAASGLRRWWQRGSNA</sequence>
<gene>
    <name evidence="3" type="ORF">DWB68_13955</name>
</gene>